<dbReference type="EMBL" id="CAADHB010000010">
    <property type="protein sequence ID" value="VFK78259.1"/>
    <property type="molecule type" value="Genomic_DNA"/>
</dbReference>
<dbReference type="PANTHER" id="PTHR35586">
    <property type="entry name" value="SLL1691 PROTEIN"/>
    <property type="match status" value="1"/>
</dbReference>
<dbReference type="PANTHER" id="PTHR35586:SF1">
    <property type="entry name" value="SLL1691 PROTEIN"/>
    <property type="match status" value="1"/>
</dbReference>
<name>A0A451BJ14_9GAMM</name>
<organism evidence="2">
    <name type="scientific">Candidatus Kentrum sp. SD</name>
    <dbReference type="NCBI Taxonomy" id="2126332"/>
    <lineage>
        <taxon>Bacteria</taxon>
        <taxon>Pseudomonadati</taxon>
        <taxon>Pseudomonadota</taxon>
        <taxon>Gammaproteobacteria</taxon>
        <taxon>Candidatus Kentrum</taxon>
    </lineage>
</organism>
<evidence type="ECO:0000313" key="2">
    <source>
        <dbReference type="EMBL" id="VFK78259.1"/>
    </source>
</evidence>
<dbReference type="AlphaFoldDB" id="A0A451BJ14"/>
<sequence>MGQPNRMVKNSALGFFTAQCLIDSRQSAAKQSNKEGNRTIRSPMSDPRTNADAYDNPWKEILEGAFPEFMAFYFPDAHARIDWGLGHEFKNTELRQVVRDAELGKRFADALVQVTLTGGDRRWIHIHIEIQGQRDSDFARRMFTYNYRLFDRYAHPIASLAVLADEDPGWRPDCYGFEILGCRHTLEFPVVKLMDYADRPEPLEADPNPFALVTSAHLRTRRTKGDPRGRYRAKLDLVRSLYRRGWDRQRILDLFAVIDWMMRLPNELEQRLWQAIETIEGETEMPYVTSVERLAIQRGMQQGMEKGLEKGRLEGKLEGKLEGETEKALLILERLLVRRFGPLGEGTCGRLHMATLEQLDLWTDRILDAPTLDAVFEGH</sequence>
<gene>
    <name evidence="2" type="ORF">BECKSD772D_GA0070982_101027</name>
</gene>
<protein>
    <submittedName>
        <fullName evidence="2">Transposase, YhgA-like</fullName>
    </submittedName>
</protein>
<feature type="region of interest" description="Disordered" evidence="1">
    <location>
        <begin position="27"/>
        <end position="52"/>
    </location>
</feature>
<accession>A0A451BJ14</accession>
<reference evidence="2" key="1">
    <citation type="submission" date="2019-02" db="EMBL/GenBank/DDBJ databases">
        <authorList>
            <person name="Gruber-Vodicka R. H."/>
            <person name="Seah K. B. B."/>
        </authorList>
    </citation>
    <scope>NUCLEOTIDE SEQUENCE</scope>
    <source>
        <strain evidence="2">BECK_S127</strain>
    </source>
</reference>
<proteinExistence type="predicted"/>
<evidence type="ECO:0000256" key="1">
    <source>
        <dbReference type="SAM" id="MobiDB-lite"/>
    </source>
</evidence>